<dbReference type="SUPFAM" id="SSF53448">
    <property type="entry name" value="Nucleotide-diphospho-sugar transferases"/>
    <property type="match status" value="1"/>
</dbReference>
<dbReference type="Gene3D" id="3.90.550.10">
    <property type="entry name" value="Spore Coat Polysaccharide Biosynthesis Protein SpsA, Chain A"/>
    <property type="match status" value="1"/>
</dbReference>
<dbReference type="AlphaFoldDB" id="A0A645EIR7"/>
<accession>A0A645EIR7</accession>
<reference evidence="1" key="1">
    <citation type="submission" date="2019-08" db="EMBL/GenBank/DDBJ databases">
        <authorList>
            <person name="Kucharzyk K."/>
            <person name="Murdoch R.W."/>
            <person name="Higgins S."/>
            <person name="Loffler F."/>
        </authorList>
    </citation>
    <scope>NUCLEOTIDE SEQUENCE</scope>
</reference>
<comment type="caution">
    <text evidence="1">The sequence shown here is derived from an EMBL/GenBank/DDBJ whole genome shotgun (WGS) entry which is preliminary data.</text>
</comment>
<name>A0A645EIR7_9ZZZZ</name>
<organism evidence="1">
    <name type="scientific">bioreactor metagenome</name>
    <dbReference type="NCBI Taxonomy" id="1076179"/>
    <lineage>
        <taxon>unclassified sequences</taxon>
        <taxon>metagenomes</taxon>
        <taxon>ecological metagenomes</taxon>
    </lineage>
</organism>
<dbReference type="EMBL" id="VSSQ01047642">
    <property type="protein sequence ID" value="MPN01647.1"/>
    <property type="molecule type" value="Genomic_DNA"/>
</dbReference>
<dbReference type="InterPro" id="IPR029044">
    <property type="entry name" value="Nucleotide-diphossugar_trans"/>
</dbReference>
<gene>
    <name evidence="1" type="ORF">SDC9_148857</name>
</gene>
<proteinExistence type="predicted"/>
<evidence type="ECO:0000313" key="1">
    <source>
        <dbReference type="EMBL" id="MPN01647.1"/>
    </source>
</evidence>
<sequence length="228" mass="25902">MLVQEHFLSALIQADRFLRQKKRPYFALCSQVFFFDPKKRREESGRNFLQIQKGKIYLAHCLAQENLQGIQKTLYPGGGSSLINRDAFLALGSFAEKLCQPMYAEDFALGLLAWQAHLPSYFVADSQVLHFHRQSSQKRFTSLEQIIATNILLSCLAYNQNLALAAELLLFASVNQLLHPNSAASLSTAFQRLPALWQQRKKLQVLGIASQPALMKDFLAWSQKEKNL</sequence>
<protein>
    <submittedName>
        <fullName evidence="1">Uncharacterized protein</fullName>
    </submittedName>
</protein>